<dbReference type="EnsemblMetazoa" id="CapteT194674">
    <property type="protein sequence ID" value="CapteP194674"/>
    <property type="gene ID" value="CapteG194674"/>
</dbReference>
<protein>
    <recommendedName>
        <fullName evidence="13">Phosphoribosylformylglycinamidine synthase</fullName>
    </recommendedName>
</protein>
<dbReference type="OrthoDB" id="6666987at2759"/>
<dbReference type="Gene3D" id="3.90.650.10">
    <property type="entry name" value="PurM-like C-terminal domain"/>
    <property type="match status" value="1"/>
</dbReference>
<dbReference type="InterPro" id="IPR036676">
    <property type="entry name" value="PurM-like_C_sf"/>
</dbReference>
<keyword evidence="2" id="KW-0479">Metal-binding</keyword>
<dbReference type="PANTHER" id="PTHR10099">
    <property type="entry name" value="PHOSPHORIBOSYLFORMYLGLYCINAMIDINE SYNTHASE"/>
    <property type="match status" value="1"/>
</dbReference>
<reference evidence="12" key="1">
    <citation type="submission" date="2012-12" db="EMBL/GenBank/DDBJ databases">
        <authorList>
            <person name="Hellsten U."/>
            <person name="Grimwood J."/>
            <person name="Chapman J.A."/>
            <person name="Shapiro H."/>
            <person name="Aerts A."/>
            <person name="Otillar R.P."/>
            <person name="Terry A.Y."/>
            <person name="Boore J.L."/>
            <person name="Simakov O."/>
            <person name="Marletaz F."/>
            <person name="Cho S.-J."/>
            <person name="Edsinger-Gonzales E."/>
            <person name="Havlak P."/>
            <person name="Kuo D.-H."/>
            <person name="Larsson T."/>
            <person name="Lv J."/>
            <person name="Arendt D."/>
            <person name="Savage R."/>
            <person name="Osoegawa K."/>
            <person name="de Jong P."/>
            <person name="Lindberg D.R."/>
            <person name="Seaver E.C."/>
            <person name="Weisblat D.A."/>
            <person name="Putnam N.H."/>
            <person name="Grigoriev I.V."/>
            <person name="Rokhsar D.S."/>
        </authorList>
    </citation>
    <scope>NUCLEOTIDE SEQUENCE</scope>
    <source>
        <strain evidence="12">I ESC-2004</strain>
    </source>
</reference>
<dbReference type="SUPFAM" id="SSF82697">
    <property type="entry name" value="PurS-like"/>
    <property type="match status" value="1"/>
</dbReference>
<dbReference type="InterPro" id="IPR010918">
    <property type="entry name" value="PurM-like_C_dom"/>
</dbReference>
<dbReference type="Pfam" id="PF02769">
    <property type="entry name" value="AIRS_C"/>
    <property type="match status" value="1"/>
</dbReference>
<dbReference type="EMBL" id="KB299238">
    <property type="protein sequence ID" value="ELU08193.1"/>
    <property type="molecule type" value="Genomic_DNA"/>
</dbReference>
<evidence type="ECO:0000256" key="1">
    <source>
        <dbReference type="ARBA" id="ARBA00022598"/>
    </source>
</evidence>
<evidence type="ECO:0008006" key="13">
    <source>
        <dbReference type="Google" id="ProtNLM"/>
    </source>
</evidence>
<dbReference type="InterPro" id="IPR041609">
    <property type="entry name" value="PurL_linker"/>
</dbReference>
<dbReference type="InterPro" id="IPR040707">
    <property type="entry name" value="FGAR-AT_N"/>
</dbReference>
<feature type="domain" description="Phosphoribosylformylglycinamidine synthase N-terminal" evidence="9">
    <location>
        <begin position="4"/>
        <end position="115"/>
    </location>
</feature>
<dbReference type="Pfam" id="PF18076">
    <property type="entry name" value="FGAR-AT_N"/>
    <property type="match status" value="1"/>
</dbReference>
<evidence type="ECO:0000256" key="5">
    <source>
        <dbReference type="ARBA" id="ARBA00022840"/>
    </source>
</evidence>
<dbReference type="GO" id="GO:0005737">
    <property type="term" value="C:cytoplasm"/>
    <property type="evidence" value="ECO:0007669"/>
    <property type="project" value="TreeGrafter"/>
</dbReference>
<feature type="domain" description="Phosphoribosylformylglycinamidine synthase linker" evidence="8">
    <location>
        <begin position="136"/>
        <end position="185"/>
    </location>
</feature>
<dbReference type="HOGENOM" id="CLU_001031_6_1_1"/>
<keyword evidence="6" id="KW-0460">Magnesium</keyword>
<organism evidence="10">
    <name type="scientific">Capitella teleta</name>
    <name type="common">Polychaete worm</name>
    <dbReference type="NCBI Taxonomy" id="283909"/>
    <lineage>
        <taxon>Eukaryota</taxon>
        <taxon>Metazoa</taxon>
        <taxon>Spiralia</taxon>
        <taxon>Lophotrochozoa</taxon>
        <taxon>Annelida</taxon>
        <taxon>Polychaeta</taxon>
        <taxon>Sedentaria</taxon>
        <taxon>Scolecida</taxon>
        <taxon>Capitellidae</taxon>
        <taxon>Capitella</taxon>
    </lineage>
</organism>
<dbReference type="SUPFAM" id="SSF56042">
    <property type="entry name" value="PurM C-terminal domain-like"/>
    <property type="match status" value="1"/>
</dbReference>
<dbReference type="AlphaFoldDB" id="R7UQ10"/>
<dbReference type="GO" id="GO:0004642">
    <property type="term" value="F:phosphoribosylformylglycinamidine synthase activity"/>
    <property type="evidence" value="ECO:0007669"/>
    <property type="project" value="TreeGrafter"/>
</dbReference>
<feature type="domain" description="PurM-like C-terminal" evidence="7">
    <location>
        <begin position="397"/>
        <end position="455"/>
    </location>
</feature>
<dbReference type="Gene3D" id="1.10.8.750">
    <property type="entry name" value="Phosphoribosylformylglycinamidine synthase, linker domain"/>
    <property type="match status" value="1"/>
</dbReference>
<name>R7UQ10_CAPTE</name>
<dbReference type="GO" id="GO:0046872">
    <property type="term" value="F:metal ion binding"/>
    <property type="evidence" value="ECO:0007669"/>
    <property type="project" value="UniProtKB-KW"/>
</dbReference>
<reference evidence="11" key="3">
    <citation type="submission" date="2015-06" db="UniProtKB">
        <authorList>
            <consortium name="EnsemblMetazoa"/>
        </authorList>
    </citation>
    <scope>IDENTIFICATION</scope>
</reference>
<evidence type="ECO:0000256" key="6">
    <source>
        <dbReference type="ARBA" id="ARBA00022842"/>
    </source>
</evidence>
<evidence type="ECO:0000256" key="2">
    <source>
        <dbReference type="ARBA" id="ARBA00022723"/>
    </source>
</evidence>
<reference evidence="10 12" key="2">
    <citation type="journal article" date="2013" name="Nature">
        <title>Insights into bilaterian evolution from three spiralian genomes.</title>
        <authorList>
            <person name="Simakov O."/>
            <person name="Marletaz F."/>
            <person name="Cho S.J."/>
            <person name="Edsinger-Gonzales E."/>
            <person name="Havlak P."/>
            <person name="Hellsten U."/>
            <person name="Kuo D.H."/>
            <person name="Larsson T."/>
            <person name="Lv J."/>
            <person name="Arendt D."/>
            <person name="Savage R."/>
            <person name="Osoegawa K."/>
            <person name="de Jong P."/>
            <person name="Grimwood J."/>
            <person name="Chapman J.A."/>
            <person name="Shapiro H."/>
            <person name="Aerts A."/>
            <person name="Otillar R.P."/>
            <person name="Terry A.Y."/>
            <person name="Boore J.L."/>
            <person name="Grigoriev I.V."/>
            <person name="Lindberg D.R."/>
            <person name="Seaver E.C."/>
            <person name="Weisblat D.A."/>
            <person name="Putnam N.H."/>
            <person name="Rokhsar D.S."/>
        </authorList>
    </citation>
    <scope>NUCLEOTIDE SEQUENCE</scope>
    <source>
        <strain evidence="10 12">I ESC-2004</strain>
    </source>
</reference>
<dbReference type="FunFam" id="3.30.1330.10:FF:000002">
    <property type="entry name" value="Phosphoribosylformylglycinamidine synthase"/>
    <property type="match status" value="1"/>
</dbReference>
<dbReference type="SUPFAM" id="SSF109736">
    <property type="entry name" value="FGAM synthase PurL, linker domain"/>
    <property type="match status" value="1"/>
</dbReference>
<dbReference type="SUPFAM" id="SSF55326">
    <property type="entry name" value="PurM N-terminal domain-like"/>
    <property type="match status" value="1"/>
</dbReference>
<evidence type="ECO:0000313" key="11">
    <source>
        <dbReference type="EnsemblMetazoa" id="CapteP194674"/>
    </source>
</evidence>
<dbReference type="FunFam" id="1.10.8.750:FF:000002">
    <property type="entry name" value="Phosphoribosylformylglycinamidine synthase"/>
    <property type="match status" value="1"/>
</dbReference>
<dbReference type="Gene3D" id="3.30.1330.10">
    <property type="entry name" value="PurM-like, N-terminal domain"/>
    <property type="match status" value="1"/>
</dbReference>
<proteinExistence type="predicted"/>
<dbReference type="OMA" id="DIFANCN"/>
<dbReference type="GO" id="GO:0005524">
    <property type="term" value="F:ATP binding"/>
    <property type="evidence" value="ECO:0007669"/>
    <property type="project" value="UniProtKB-KW"/>
</dbReference>
<keyword evidence="12" id="KW-1185">Reference proteome</keyword>
<dbReference type="GO" id="GO:0006164">
    <property type="term" value="P:purine nucleotide biosynthetic process"/>
    <property type="evidence" value="ECO:0007669"/>
    <property type="project" value="UniProtKB-KW"/>
</dbReference>
<evidence type="ECO:0000259" key="8">
    <source>
        <dbReference type="Pfam" id="PF18072"/>
    </source>
</evidence>
<keyword evidence="3" id="KW-0547">Nucleotide-binding</keyword>
<feature type="non-terminal residue" evidence="10">
    <location>
        <position position="456"/>
    </location>
</feature>
<evidence type="ECO:0000259" key="7">
    <source>
        <dbReference type="Pfam" id="PF02769"/>
    </source>
</evidence>
<dbReference type="InterPro" id="IPR036604">
    <property type="entry name" value="PurS-like_sf"/>
</dbReference>
<keyword evidence="1" id="KW-0436">Ligase</keyword>
<keyword evidence="5" id="KW-0067">ATP-binding</keyword>
<sequence>SLCEEGLNDRQADILARLLTYGPKISQTEPEGSATQAEFLVVPRPGTISPWSSKASDIAHNCGLSMIQRIERGIRFVVFADTPLTEDQEGLIIEALHDRMTQAVLRDECDIPKLFAEAEPAPMTTVSVLEGGREMLAAANQSLGLALADDEIDYLVDSYQKLERDPTDVELMMFAQANSEHCRHKIFNASWSIDGEEQDLSLFKMIRNTHAMHSEGVLSAYKDNASVIEGFHSRRFYPGTDSREYGFNEEDIHILMKVETHNHPTAIAPWAGAATGSGGEIRDEGATGKGSKPKAGLTGFTVSNLNIPGYEQPWEQDYGKPERIVSPLEIMIDGPLGGAGFNNEFGRPNLCGYFRTFEAKVKGVAGYEVRGYHKPIMLAGGLGNIKAEHVEKGDIPVGAKLIVLGGPAMQIGLGGGAASSMTSGEGQEDLDFASVQRDNPEMERRCQEVIDRCWQQ</sequence>
<dbReference type="InterPro" id="IPR036921">
    <property type="entry name" value="PurM-like_N_sf"/>
</dbReference>
<evidence type="ECO:0000256" key="4">
    <source>
        <dbReference type="ARBA" id="ARBA00022755"/>
    </source>
</evidence>
<evidence type="ECO:0000313" key="10">
    <source>
        <dbReference type="EMBL" id="ELU08193.1"/>
    </source>
</evidence>
<keyword evidence="4" id="KW-0658">Purine biosynthesis</keyword>
<dbReference type="Pfam" id="PF18072">
    <property type="entry name" value="FGAR-AT_linker"/>
    <property type="match status" value="1"/>
</dbReference>
<evidence type="ECO:0000259" key="9">
    <source>
        <dbReference type="Pfam" id="PF18076"/>
    </source>
</evidence>
<dbReference type="PANTHER" id="PTHR10099:SF1">
    <property type="entry name" value="PHOSPHORIBOSYLFORMYLGLYCINAMIDINE SYNTHASE"/>
    <property type="match status" value="1"/>
</dbReference>
<accession>R7UQ10</accession>
<evidence type="ECO:0000256" key="3">
    <source>
        <dbReference type="ARBA" id="ARBA00022741"/>
    </source>
</evidence>
<evidence type="ECO:0000313" key="12">
    <source>
        <dbReference type="Proteomes" id="UP000014760"/>
    </source>
</evidence>
<feature type="non-terminal residue" evidence="10">
    <location>
        <position position="1"/>
    </location>
</feature>
<gene>
    <name evidence="10" type="ORF">CAPTEDRAFT_194674</name>
</gene>
<dbReference type="STRING" id="283909.R7UQ10"/>
<dbReference type="EMBL" id="AMQN01042482">
    <property type="status" value="NOT_ANNOTATED_CDS"/>
    <property type="molecule type" value="Genomic_DNA"/>
</dbReference>
<dbReference type="Proteomes" id="UP000014760">
    <property type="component" value="Unassembled WGS sequence"/>
</dbReference>